<proteinExistence type="predicted"/>
<comment type="caution">
    <text evidence="1">The sequence shown here is derived from an EMBL/GenBank/DDBJ whole genome shotgun (WGS) entry which is preliminary data.</text>
</comment>
<dbReference type="EMBL" id="JBFOLJ010000001">
    <property type="protein sequence ID" value="KAL2559956.1"/>
    <property type="molecule type" value="Genomic_DNA"/>
</dbReference>
<keyword evidence="2" id="KW-1185">Reference proteome</keyword>
<dbReference type="AlphaFoldDB" id="A0ABD1XDX0"/>
<gene>
    <name evidence="1" type="ORF">Fot_04695</name>
</gene>
<name>A0ABD1XDX0_9LAMI</name>
<evidence type="ECO:0000313" key="1">
    <source>
        <dbReference type="EMBL" id="KAL2559956.1"/>
    </source>
</evidence>
<reference evidence="2" key="1">
    <citation type="submission" date="2024-07" db="EMBL/GenBank/DDBJ databases">
        <title>Two chromosome-level genome assemblies of Korean endemic species Abeliophyllum distichum and Forsythia ovata (Oleaceae).</title>
        <authorList>
            <person name="Jang H."/>
        </authorList>
    </citation>
    <scope>NUCLEOTIDE SEQUENCE [LARGE SCALE GENOMIC DNA]</scope>
</reference>
<accession>A0ABD1XDX0</accession>
<sequence length="256" mass="29050">MVIGDLITTLTHTTQMITTGENMGSINVLVYFGGEWNSSRMYNGYSIVGVIIPVDCSYSKFVEIILRELKRNQLECAITIQYQITKNGPPVAVCSDSSLYFFIEVKKNDRDMTKFPLCVEIENVAPRNDNMMCLGNEFPGYDNIPYPHSMTNDFSNGCMETLPNPVMPTIEEMGSAIVEYVKYPDNSSKDIECDIIFRPSIQGVKAPLVRMYDRISPLMMIFVKIFYCAERTSPSLSLSQYTHCLIGHRPLIMDKH</sequence>
<organism evidence="1 2">
    <name type="scientific">Forsythia ovata</name>
    <dbReference type="NCBI Taxonomy" id="205694"/>
    <lineage>
        <taxon>Eukaryota</taxon>
        <taxon>Viridiplantae</taxon>
        <taxon>Streptophyta</taxon>
        <taxon>Embryophyta</taxon>
        <taxon>Tracheophyta</taxon>
        <taxon>Spermatophyta</taxon>
        <taxon>Magnoliopsida</taxon>
        <taxon>eudicotyledons</taxon>
        <taxon>Gunneridae</taxon>
        <taxon>Pentapetalae</taxon>
        <taxon>asterids</taxon>
        <taxon>lamiids</taxon>
        <taxon>Lamiales</taxon>
        <taxon>Oleaceae</taxon>
        <taxon>Forsythieae</taxon>
        <taxon>Forsythia</taxon>
    </lineage>
</organism>
<evidence type="ECO:0000313" key="2">
    <source>
        <dbReference type="Proteomes" id="UP001604277"/>
    </source>
</evidence>
<protein>
    <submittedName>
        <fullName evidence="1">Zinc finger protein</fullName>
    </submittedName>
</protein>
<dbReference type="Proteomes" id="UP001604277">
    <property type="component" value="Unassembled WGS sequence"/>
</dbReference>